<name>A0A7R9FE81_9NEOP</name>
<comment type="subcellular location">
    <subcellularLocation>
        <location evidence="1">Membrane</location>
        <topology evidence="1">Multi-pass membrane protein</topology>
    </subcellularLocation>
</comment>
<feature type="transmembrane region" description="Helical" evidence="5">
    <location>
        <begin position="20"/>
        <end position="42"/>
    </location>
</feature>
<gene>
    <name evidence="6" type="ORF">TTEB3V08_LOCUS137</name>
</gene>
<feature type="transmembrane region" description="Helical" evidence="5">
    <location>
        <begin position="54"/>
        <end position="75"/>
    </location>
</feature>
<dbReference type="PANTHER" id="PTHR24064">
    <property type="entry name" value="SOLUTE CARRIER FAMILY 22 MEMBER"/>
    <property type="match status" value="1"/>
</dbReference>
<dbReference type="AlphaFoldDB" id="A0A7R9FE81"/>
<evidence type="ECO:0000256" key="3">
    <source>
        <dbReference type="ARBA" id="ARBA00022989"/>
    </source>
</evidence>
<organism evidence="6">
    <name type="scientific">Timema tahoe</name>
    <dbReference type="NCBI Taxonomy" id="61484"/>
    <lineage>
        <taxon>Eukaryota</taxon>
        <taxon>Metazoa</taxon>
        <taxon>Ecdysozoa</taxon>
        <taxon>Arthropoda</taxon>
        <taxon>Hexapoda</taxon>
        <taxon>Insecta</taxon>
        <taxon>Pterygota</taxon>
        <taxon>Neoptera</taxon>
        <taxon>Polyneoptera</taxon>
        <taxon>Phasmatodea</taxon>
        <taxon>Timematodea</taxon>
        <taxon>Timematoidea</taxon>
        <taxon>Timematidae</taxon>
        <taxon>Timema</taxon>
    </lineage>
</organism>
<evidence type="ECO:0000313" key="6">
    <source>
        <dbReference type="EMBL" id="CAD7451941.1"/>
    </source>
</evidence>
<keyword evidence="3 5" id="KW-1133">Transmembrane helix</keyword>
<dbReference type="Gene3D" id="1.20.1250.20">
    <property type="entry name" value="MFS general substrate transporter like domains"/>
    <property type="match status" value="1"/>
</dbReference>
<accession>A0A7R9FE81</accession>
<reference evidence="6" key="1">
    <citation type="submission" date="2020-11" db="EMBL/GenBank/DDBJ databases">
        <authorList>
            <person name="Tran Van P."/>
        </authorList>
    </citation>
    <scope>NUCLEOTIDE SEQUENCE</scope>
</reference>
<feature type="transmembrane region" description="Helical" evidence="5">
    <location>
        <begin position="81"/>
        <end position="102"/>
    </location>
</feature>
<evidence type="ECO:0000256" key="2">
    <source>
        <dbReference type="ARBA" id="ARBA00022692"/>
    </source>
</evidence>
<keyword evidence="2 5" id="KW-0812">Transmembrane</keyword>
<sequence length="207" mass="22617">MFTFNNGLIQGVRKRKDATVTLVLYCVGKMGISSSFVVLPLMASELYPTVVRGLGMSTSSVVGMLGPVFIPLINYLGDEMLILPLLVMGALLVAGGVCSLLLPETLNQHLPQTLEDGEEFGRNWGWRDWITCCPPRVGDVKQDDKPVTLESPLRSLMLHRMKEKSSTSVSPSPTPSTTEITIPTVEVTLESAIIEESNEQTIRITVV</sequence>
<proteinExistence type="predicted"/>
<dbReference type="InterPro" id="IPR036259">
    <property type="entry name" value="MFS_trans_sf"/>
</dbReference>
<evidence type="ECO:0000256" key="4">
    <source>
        <dbReference type="ARBA" id="ARBA00023136"/>
    </source>
</evidence>
<protein>
    <submittedName>
        <fullName evidence="6">Uncharacterized protein</fullName>
    </submittedName>
</protein>
<evidence type="ECO:0000256" key="1">
    <source>
        <dbReference type="ARBA" id="ARBA00004141"/>
    </source>
</evidence>
<dbReference type="SUPFAM" id="SSF103473">
    <property type="entry name" value="MFS general substrate transporter"/>
    <property type="match status" value="1"/>
</dbReference>
<keyword evidence="4 5" id="KW-0472">Membrane</keyword>
<dbReference type="EMBL" id="OE000016">
    <property type="protein sequence ID" value="CAD7451941.1"/>
    <property type="molecule type" value="Genomic_DNA"/>
</dbReference>
<dbReference type="GO" id="GO:0016020">
    <property type="term" value="C:membrane"/>
    <property type="evidence" value="ECO:0007669"/>
    <property type="project" value="UniProtKB-SubCell"/>
</dbReference>
<evidence type="ECO:0000256" key="5">
    <source>
        <dbReference type="SAM" id="Phobius"/>
    </source>
</evidence>